<dbReference type="SUPFAM" id="SSF109854">
    <property type="entry name" value="DinB/YfiT-like putative metalloenzymes"/>
    <property type="match status" value="1"/>
</dbReference>
<dbReference type="AlphaFoldDB" id="A0A511N2K6"/>
<dbReference type="Proteomes" id="UP000321306">
    <property type="component" value="Unassembled WGS sequence"/>
</dbReference>
<protein>
    <submittedName>
        <fullName evidence="1">Integrase</fullName>
    </submittedName>
</protein>
<keyword evidence="2" id="KW-1185">Reference proteome</keyword>
<comment type="caution">
    <text evidence="1">The sequence shown here is derived from an EMBL/GenBank/DDBJ whole genome shotgun (WGS) entry which is preliminary data.</text>
</comment>
<dbReference type="OrthoDB" id="117483at2"/>
<reference evidence="1 2" key="1">
    <citation type="submission" date="2019-07" db="EMBL/GenBank/DDBJ databases">
        <title>Whole genome shotgun sequence of Deinococcus cellulosilyticus NBRC 106333.</title>
        <authorList>
            <person name="Hosoyama A."/>
            <person name="Uohara A."/>
            <person name="Ohji S."/>
            <person name="Ichikawa N."/>
        </authorList>
    </citation>
    <scope>NUCLEOTIDE SEQUENCE [LARGE SCALE GENOMIC DNA]</scope>
    <source>
        <strain evidence="1 2">NBRC 106333</strain>
    </source>
</reference>
<dbReference type="Pfam" id="PF04978">
    <property type="entry name" value="MST"/>
    <property type="match status" value="1"/>
</dbReference>
<organism evidence="1 2">
    <name type="scientific">Deinococcus cellulosilyticus (strain DSM 18568 / NBRC 106333 / KACC 11606 / 5516J-15)</name>
    <dbReference type="NCBI Taxonomy" id="1223518"/>
    <lineage>
        <taxon>Bacteria</taxon>
        <taxon>Thermotogati</taxon>
        <taxon>Deinococcota</taxon>
        <taxon>Deinococci</taxon>
        <taxon>Deinococcales</taxon>
        <taxon>Deinococcaceae</taxon>
        <taxon>Deinococcus</taxon>
    </lineage>
</organism>
<evidence type="ECO:0000313" key="1">
    <source>
        <dbReference type="EMBL" id="GEM47095.1"/>
    </source>
</evidence>
<gene>
    <name evidence="1" type="ORF">DC3_27300</name>
</gene>
<proteinExistence type="predicted"/>
<dbReference type="Gene3D" id="1.20.120.450">
    <property type="entry name" value="dinb family like domain"/>
    <property type="match status" value="1"/>
</dbReference>
<dbReference type="RefSeq" id="WP_146885076.1">
    <property type="nucleotide sequence ID" value="NZ_BJXB01000011.1"/>
</dbReference>
<evidence type="ECO:0000313" key="2">
    <source>
        <dbReference type="Proteomes" id="UP000321306"/>
    </source>
</evidence>
<dbReference type="EMBL" id="BJXB01000011">
    <property type="protein sequence ID" value="GEM47095.1"/>
    <property type="molecule type" value="Genomic_DNA"/>
</dbReference>
<dbReference type="InterPro" id="IPR034660">
    <property type="entry name" value="DinB/YfiT-like"/>
</dbReference>
<dbReference type="InterPro" id="IPR007061">
    <property type="entry name" value="MST-like"/>
</dbReference>
<sequence>MQPPENLFLIGEREGFSHDLGTLIGMMEYTRATTLMEIRDLTPEQLDFLPHPDGNSIGMLALHIAAVEAVYQILTFEGREEPNVEEAERWNAALELGEKGRKTIRGHTADFYIQTLAEVREKTLAAFRERDDAFLQITRAWWHDRQSNNFFAWFHVFEDELNHRGQMRLIRDRYIKQKA</sequence>
<name>A0A511N2K6_DEIC1</name>
<accession>A0A511N2K6</accession>